<evidence type="ECO:0000256" key="1">
    <source>
        <dbReference type="ARBA" id="ARBA00022723"/>
    </source>
</evidence>
<feature type="compositionally biased region" description="Acidic residues" evidence="4">
    <location>
        <begin position="46"/>
        <end position="55"/>
    </location>
</feature>
<dbReference type="InterPro" id="IPR050701">
    <property type="entry name" value="Histone_Mod_Regulator"/>
</dbReference>
<evidence type="ECO:0000256" key="4">
    <source>
        <dbReference type="SAM" id="MobiDB-lite"/>
    </source>
</evidence>
<evidence type="ECO:0000313" key="7">
    <source>
        <dbReference type="Proteomes" id="UP000299102"/>
    </source>
</evidence>
<dbReference type="OrthoDB" id="336088at2759"/>
<evidence type="ECO:0000256" key="3">
    <source>
        <dbReference type="ARBA" id="ARBA00022833"/>
    </source>
</evidence>
<feature type="compositionally biased region" description="Acidic residues" evidence="4">
    <location>
        <begin position="63"/>
        <end position="76"/>
    </location>
</feature>
<organism evidence="6 7">
    <name type="scientific">Eumeta variegata</name>
    <name type="common">Bagworm moth</name>
    <name type="synonym">Eumeta japonica</name>
    <dbReference type="NCBI Taxonomy" id="151549"/>
    <lineage>
        <taxon>Eukaryota</taxon>
        <taxon>Metazoa</taxon>
        <taxon>Ecdysozoa</taxon>
        <taxon>Arthropoda</taxon>
        <taxon>Hexapoda</taxon>
        <taxon>Insecta</taxon>
        <taxon>Pterygota</taxon>
        <taxon>Neoptera</taxon>
        <taxon>Endopterygota</taxon>
        <taxon>Lepidoptera</taxon>
        <taxon>Glossata</taxon>
        <taxon>Ditrysia</taxon>
        <taxon>Tineoidea</taxon>
        <taxon>Psychidae</taxon>
        <taxon>Oiketicinae</taxon>
        <taxon>Eumeta</taxon>
    </lineage>
</organism>
<dbReference type="GO" id="GO:0006357">
    <property type="term" value="P:regulation of transcription by RNA polymerase II"/>
    <property type="evidence" value="ECO:0007669"/>
    <property type="project" value="TreeGrafter"/>
</dbReference>
<dbReference type="EMBL" id="BGZK01005220">
    <property type="protein sequence ID" value="GBP13081.1"/>
    <property type="molecule type" value="Genomic_DNA"/>
</dbReference>
<dbReference type="Pfam" id="PF13832">
    <property type="entry name" value="zf-HC5HC2H_2"/>
    <property type="match status" value="1"/>
</dbReference>
<accession>A0A4C1TIF2</accession>
<evidence type="ECO:0000256" key="2">
    <source>
        <dbReference type="ARBA" id="ARBA00022771"/>
    </source>
</evidence>
<gene>
    <name evidence="6" type="primary">Phf14</name>
    <name evidence="6" type="ORF">EVAR_72691_1</name>
</gene>
<keyword evidence="3" id="KW-0862">Zinc</keyword>
<dbReference type="AlphaFoldDB" id="A0A4C1TIF2"/>
<reference evidence="6 7" key="1">
    <citation type="journal article" date="2019" name="Commun. Biol.">
        <title>The bagworm genome reveals a unique fibroin gene that provides high tensile strength.</title>
        <authorList>
            <person name="Kono N."/>
            <person name="Nakamura H."/>
            <person name="Ohtoshi R."/>
            <person name="Tomita M."/>
            <person name="Numata K."/>
            <person name="Arakawa K."/>
        </authorList>
    </citation>
    <scope>NUCLEOTIDE SEQUENCE [LARGE SCALE GENOMIC DNA]</scope>
</reference>
<feature type="compositionally biased region" description="Basic and acidic residues" evidence="4">
    <location>
        <begin position="24"/>
        <end position="45"/>
    </location>
</feature>
<dbReference type="InterPro" id="IPR019787">
    <property type="entry name" value="Znf_PHD-finger"/>
</dbReference>
<keyword evidence="2" id="KW-0863">Zinc-finger</keyword>
<protein>
    <submittedName>
        <fullName evidence="6">PHD finger protein 14</fullName>
    </submittedName>
</protein>
<sequence>MCWEAVPTMVSYLPPIPLRVESHHENIESSSDSDFRIDDFDSDNSKDDDDEEGDDNSSTTSSNDDEDDESDKESEDSTLQLKQLLADASEEISNEIVECDGCGVSVHEGCYGVSDNNSISSTNSTCSTEPWFCEACRAGVSEPSCELCPNTGGIYKETDVGKWVHLVCALYVPGVAFGEDAMLVCAKTFSCYLCTSCWILTEAHHEDTDAADPFMLIVKYIPKGADTET</sequence>
<keyword evidence="1" id="KW-0479">Metal-binding</keyword>
<dbReference type="Pfam" id="PF00628">
    <property type="entry name" value="PHD"/>
    <property type="match status" value="1"/>
</dbReference>
<dbReference type="PANTHER" id="PTHR13793">
    <property type="entry name" value="PHD FINGER PROTEINS"/>
    <property type="match status" value="1"/>
</dbReference>
<keyword evidence="7" id="KW-1185">Reference proteome</keyword>
<dbReference type="PANTHER" id="PTHR13793:SF150">
    <property type="entry name" value="PHD FINGER PROTEIN 14"/>
    <property type="match status" value="1"/>
</dbReference>
<evidence type="ECO:0000313" key="6">
    <source>
        <dbReference type="EMBL" id="GBP13081.1"/>
    </source>
</evidence>
<feature type="region of interest" description="Disordered" evidence="4">
    <location>
        <begin position="24"/>
        <end position="78"/>
    </location>
</feature>
<dbReference type="InterPro" id="IPR011011">
    <property type="entry name" value="Znf_FYVE_PHD"/>
</dbReference>
<evidence type="ECO:0000259" key="5">
    <source>
        <dbReference type="Pfam" id="PF00628"/>
    </source>
</evidence>
<dbReference type="SUPFAM" id="SSF57903">
    <property type="entry name" value="FYVE/PHD zinc finger"/>
    <property type="match status" value="1"/>
</dbReference>
<feature type="domain" description="PHD-type" evidence="5">
    <location>
        <begin position="91"/>
        <end position="136"/>
    </location>
</feature>
<comment type="caution">
    <text evidence="6">The sequence shown here is derived from an EMBL/GenBank/DDBJ whole genome shotgun (WGS) entry which is preliminary data.</text>
</comment>
<dbReference type="Proteomes" id="UP000299102">
    <property type="component" value="Unassembled WGS sequence"/>
</dbReference>
<dbReference type="Gene3D" id="3.30.40.10">
    <property type="entry name" value="Zinc/RING finger domain, C3HC4 (zinc finger)"/>
    <property type="match status" value="1"/>
</dbReference>
<name>A0A4C1TIF2_EUMVA</name>
<dbReference type="InterPro" id="IPR013083">
    <property type="entry name" value="Znf_RING/FYVE/PHD"/>
</dbReference>
<proteinExistence type="predicted"/>
<dbReference type="GO" id="GO:0008270">
    <property type="term" value="F:zinc ion binding"/>
    <property type="evidence" value="ECO:0007669"/>
    <property type="project" value="UniProtKB-KW"/>
</dbReference>